<evidence type="ECO:0000256" key="4">
    <source>
        <dbReference type="ARBA" id="ARBA00023034"/>
    </source>
</evidence>
<dbReference type="SUPFAM" id="SSF48371">
    <property type="entry name" value="ARM repeat"/>
    <property type="match status" value="1"/>
</dbReference>
<feature type="compositionally biased region" description="Polar residues" evidence="7">
    <location>
        <begin position="47"/>
        <end position="57"/>
    </location>
</feature>
<evidence type="ECO:0000256" key="6">
    <source>
        <dbReference type="ARBA" id="ARBA00046326"/>
    </source>
</evidence>
<comment type="similarity">
    <text evidence="6">Belongs to the DOP1 family.</text>
</comment>
<evidence type="ECO:0000259" key="10">
    <source>
        <dbReference type="Pfam" id="PF24598"/>
    </source>
</evidence>
<evidence type="ECO:0000256" key="3">
    <source>
        <dbReference type="ARBA" id="ARBA00022927"/>
    </source>
</evidence>
<proteinExistence type="inferred from homology"/>
<dbReference type="Pfam" id="PF24598">
    <property type="entry name" value="DOP1_C"/>
    <property type="match status" value="1"/>
</dbReference>
<evidence type="ECO:0000313" key="11">
    <source>
        <dbReference type="EMBL" id="OXG24182.1"/>
    </source>
</evidence>
<protein>
    <recommendedName>
        <fullName evidence="13">Dopey N-terminal domain-containing protein</fullName>
    </recommendedName>
</protein>
<dbReference type="GO" id="GO:0005829">
    <property type="term" value="C:cytosol"/>
    <property type="evidence" value="ECO:0007669"/>
    <property type="project" value="GOC"/>
</dbReference>
<dbReference type="PANTHER" id="PTHR14042">
    <property type="entry name" value="DOPEY-RELATED"/>
    <property type="match status" value="1"/>
</dbReference>
<dbReference type="GO" id="GO:0005802">
    <property type="term" value="C:trans-Golgi network"/>
    <property type="evidence" value="ECO:0007669"/>
    <property type="project" value="TreeGrafter"/>
</dbReference>
<sequence length="1754" mass="195180">MAHSSPPLNTQPSESRALKRPASQSRLTQLLIPGRSRSGSTTSQTSVNIEDSGSSGRVTPEARTRAGRAAAASLLANDPKYKRFKQQVDKALQSFENVNEWADFISFLSRLLKTLQSPSPPYHEIPRKLIVSKRLAQCLNPALPSGVHQRALDVYSYIFSIIGTDGLQRDLAIWSSGLFPFFQYAATSVRPLLINIYETYYLPLGENLRPATKAFVLALLPGMEEEAGDFFDKILFLLDRLSGAISPSFFLQNIFLILITSPVSRLAVLNYLARRMTKPLDHPDAAIETGLLIRGLGAALDDENVLVRRNALDLLLRVLKLESKVLKEAELSDKQLIIDSATSVVLQKELSLSRRVYTWLLGTSGSPNDQLDYFKAHGLDLLSSTLLLKMENSMVEDDGRRDNDPQKPFKIFLSLLDKWEVGGVLSEKVAIPALRIVMDAPSSGLTEASNMASALYEAVEPSIIWKELHRSVEERIMRGNKGDVALVSWLLDNVPQKDEEIAALHLPLLLDRILELIECDNIVADQLPDAIRLAVSLVQHIPATVFSKSSSTFHHPPTEAPPLSQCLYEQKQQLVDIEVRLNAHLLPHIVQSAFSICVAALKGLDPTILLHSINIISVLIDYEVPALGEIDGPTWLSALVDSLPRVKAFVVVEALVMVALKASRSDLMKSGIAVTSDKTISAILDSLFRYLQPSASLYHSRAVELLWDYNQLAGIHTLENVITRRMTKSSSINYSLEAFGIFWRLTDDSMLPGEIFHVPVCTVLESLKSTDPNVQRQAETWLRLNLRSYFRVLDPLLSRLLDPSIKYDSIQGTYDGLVDLNLIRHQIESVTTLFQFGGQGLCKTCQVEELSGSLHSTFVSRAEKAFPGVKGYMELICLLLIRFIDSETSPQMGKKALPLILRVQSAALSLLQMIVSRGEVSQPLISSLKTTLANKLLSAVQARRLTLQSKMLHLLHSAINASSSRREPSSRVPSQTHRRGASSVTEKPLSVDVSVSDFEHQLVITVMQGVATPSNIPVLQHWIDFVLMTVPLLVNRPNLLHTLAECFSQEARELVQRIQEGHEKRSFLRDRKDAMVKPDEILNVTDAEVIMTLNALERVLTILNNPTSGKVDDSDSGQGESGSRILGLVSTVFTVEAPSNGLKPESPRYLDDAVHALLVTWSVTLPSSEAGDERALVEDVSDQTYVNIRGRTRKVLEKVFRANPLAVISSCVHVWSLRSGQVSDEAIFDCVDTLTPSAQRVVELVCDLASGRSGKAVSDYRADPSCLAFLEAYISRLEAPIAVQVWSTMFGFARELVSTTTTAFTRSQLFSLLQCLTDLSLTISKTTALEDRRLRRDLQDTYAKALDLVVNNSLKMAEAGIWDRPDIAKRVDADKENDIDVEKGLVKIYDYLASAVIPNLRLLLIEPDRVNSACSGIIVAIVNPAFRRQRVDAPILRLILEISHIPSTTKTWRPLVSDFFSDHRLFKSKPSVETDYWKQLILALFTSDKERFSDLLSRITSTSSANINIFINREQEMAGKCGNLRRLSLILLAAERNHYLGLLPAIQERLVEMLRSGNVSAQVHSEVYLCLRVLMCRISPQHLTNFWPVILAELLRIFEQTLDEFPEDGSEELLLVLAACKFLDLLLVIQSEDFQIHQWMFVTDTTDAAYPPEEYAPDAMMDKLAELLSELGSKGGDTEPSLSEPSLVLTSPLNRLPNPLRRPRLSEVTSIVSLQQLQMFFARASMDTFESVYAEAAVDWDGIEEGLLSEIFDA</sequence>
<comment type="subcellular location">
    <subcellularLocation>
        <location evidence="1">Golgi apparatus membrane</location>
        <topology evidence="1">Peripheral membrane protein</topology>
    </subcellularLocation>
</comment>
<comment type="caution">
    <text evidence="11">The sequence shown here is derived from an EMBL/GenBank/DDBJ whole genome shotgun (WGS) entry which is preliminary data.</text>
</comment>
<dbReference type="InterPro" id="IPR016024">
    <property type="entry name" value="ARM-type_fold"/>
</dbReference>
<dbReference type="InterPro" id="IPR007249">
    <property type="entry name" value="DOP1_N"/>
</dbReference>
<dbReference type="OrthoDB" id="297643at2759"/>
<organism evidence="11 12">
    <name type="scientific">Cryptococcus neoformans Tu259-1</name>
    <dbReference type="NCBI Taxonomy" id="1230072"/>
    <lineage>
        <taxon>Eukaryota</taxon>
        <taxon>Fungi</taxon>
        <taxon>Dikarya</taxon>
        <taxon>Basidiomycota</taxon>
        <taxon>Agaricomycotina</taxon>
        <taxon>Tremellomycetes</taxon>
        <taxon>Tremellales</taxon>
        <taxon>Cryptococcaceae</taxon>
        <taxon>Cryptococcus</taxon>
        <taxon>Cryptococcus neoformans species complex</taxon>
    </lineage>
</organism>
<feature type="compositionally biased region" description="Polar residues" evidence="7">
    <location>
        <begin position="1"/>
        <end position="14"/>
    </location>
</feature>
<keyword evidence="4" id="KW-0333">Golgi apparatus</keyword>
<gene>
    <name evidence="11" type="ORF">C361_02731</name>
</gene>
<evidence type="ECO:0000256" key="1">
    <source>
        <dbReference type="ARBA" id="ARBA00004395"/>
    </source>
</evidence>
<feature type="region of interest" description="Disordered" evidence="7">
    <location>
        <begin position="1"/>
        <end position="66"/>
    </location>
</feature>
<dbReference type="Pfam" id="PF24597">
    <property type="entry name" value="TPR_DOP1_M"/>
    <property type="match status" value="1"/>
</dbReference>
<evidence type="ECO:0000256" key="7">
    <source>
        <dbReference type="SAM" id="MobiDB-lite"/>
    </source>
</evidence>
<feature type="region of interest" description="Disordered" evidence="7">
    <location>
        <begin position="960"/>
        <end position="986"/>
    </location>
</feature>
<evidence type="ECO:0000259" key="8">
    <source>
        <dbReference type="Pfam" id="PF04118"/>
    </source>
</evidence>
<evidence type="ECO:0000256" key="5">
    <source>
        <dbReference type="ARBA" id="ARBA00023136"/>
    </source>
</evidence>
<feature type="domain" description="DOP1-like C-terminal" evidence="10">
    <location>
        <begin position="1269"/>
        <end position="1734"/>
    </location>
</feature>
<dbReference type="EMBL" id="AMKT01000034">
    <property type="protein sequence ID" value="OXG24182.1"/>
    <property type="molecule type" value="Genomic_DNA"/>
</dbReference>
<keyword evidence="2" id="KW-0813">Transport</keyword>
<reference evidence="11 12" key="1">
    <citation type="submission" date="2017-06" db="EMBL/GenBank/DDBJ databases">
        <title>Global population genomics of the pathogenic fungus Cryptococcus neoformans var. grubii.</title>
        <authorList>
            <person name="Cuomo C."/>
            <person name="Litvintseva A."/>
            <person name="Chen Y."/>
            <person name="Young S."/>
            <person name="Zeng Q."/>
            <person name="Chapman S."/>
            <person name="Gujja S."/>
            <person name="Saif S."/>
            <person name="Birren B."/>
        </authorList>
    </citation>
    <scope>NUCLEOTIDE SEQUENCE [LARGE SCALE GENOMIC DNA]</scope>
    <source>
        <strain evidence="11 12">Tu259-1</strain>
    </source>
</reference>
<dbReference type="Pfam" id="PF04118">
    <property type="entry name" value="Dopey_N"/>
    <property type="match status" value="1"/>
</dbReference>
<dbReference type="InterPro" id="IPR056458">
    <property type="entry name" value="TPR_DOP1_M"/>
</dbReference>
<dbReference type="InterPro" id="IPR040314">
    <property type="entry name" value="DOP1"/>
</dbReference>
<dbReference type="GO" id="GO:0006895">
    <property type="term" value="P:Golgi to endosome transport"/>
    <property type="evidence" value="ECO:0007669"/>
    <property type="project" value="InterPro"/>
</dbReference>
<evidence type="ECO:0008006" key="13">
    <source>
        <dbReference type="Google" id="ProtNLM"/>
    </source>
</evidence>
<evidence type="ECO:0000259" key="9">
    <source>
        <dbReference type="Pfam" id="PF24597"/>
    </source>
</evidence>
<evidence type="ECO:0000313" key="12">
    <source>
        <dbReference type="Proteomes" id="UP000199727"/>
    </source>
</evidence>
<dbReference type="PANTHER" id="PTHR14042:SF24">
    <property type="entry name" value="PROTEIN DOPEY-1 HOMOLOG"/>
    <property type="match status" value="1"/>
</dbReference>
<dbReference type="GO" id="GO:0015031">
    <property type="term" value="P:protein transport"/>
    <property type="evidence" value="ECO:0007669"/>
    <property type="project" value="UniProtKB-KW"/>
</dbReference>
<name>A0A854QGA9_CRYNE</name>
<dbReference type="GO" id="GO:0005768">
    <property type="term" value="C:endosome"/>
    <property type="evidence" value="ECO:0007669"/>
    <property type="project" value="TreeGrafter"/>
</dbReference>
<feature type="compositionally biased region" description="Low complexity" evidence="7">
    <location>
        <begin position="34"/>
        <end position="46"/>
    </location>
</feature>
<dbReference type="GO" id="GO:0000139">
    <property type="term" value="C:Golgi membrane"/>
    <property type="evidence" value="ECO:0007669"/>
    <property type="project" value="UniProtKB-SubCell"/>
</dbReference>
<keyword evidence="5" id="KW-0472">Membrane</keyword>
<dbReference type="Proteomes" id="UP000199727">
    <property type="component" value="Unassembled WGS sequence"/>
</dbReference>
<dbReference type="InterPro" id="IPR056457">
    <property type="entry name" value="DOP1_C"/>
</dbReference>
<accession>A0A854QGA9</accession>
<feature type="domain" description="DOP1 N-terminal" evidence="8">
    <location>
        <begin position="78"/>
        <end position="364"/>
    </location>
</feature>
<evidence type="ECO:0000256" key="2">
    <source>
        <dbReference type="ARBA" id="ARBA00022448"/>
    </source>
</evidence>
<feature type="domain" description="DOP1-like middle TPR" evidence="9">
    <location>
        <begin position="373"/>
        <end position="552"/>
    </location>
</feature>
<keyword evidence="3" id="KW-0653">Protein transport</keyword>